<dbReference type="CDD" id="cd07302">
    <property type="entry name" value="CHD"/>
    <property type="match status" value="1"/>
</dbReference>
<dbReference type="Gene3D" id="3.30.70.1230">
    <property type="entry name" value="Nucleotide cyclase"/>
    <property type="match status" value="1"/>
</dbReference>
<evidence type="ECO:0000313" key="3">
    <source>
        <dbReference type="EMBL" id="MFD0917334.1"/>
    </source>
</evidence>
<feature type="transmembrane region" description="Helical" evidence="1">
    <location>
        <begin position="154"/>
        <end position="175"/>
    </location>
</feature>
<dbReference type="RefSeq" id="WP_377213196.1">
    <property type="nucleotide sequence ID" value="NZ_JBHTJV010000012.1"/>
</dbReference>
<proteinExistence type="predicted"/>
<dbReference type="EMBL" id="JBHTJV010000012">
    <property type="protein sequence ID" value="MFD0917334.1"/>
    <property type="molecule type" value="Genomic_DNA"/>
</dbReference>
<keyword evidence="1" id="KW-0472">Membrane</keyword>
<evidence type="ECO:0000259" key="2">
    <source>
        <dbReference type="PROSITE" id="PS50125"/>
    </source>
</evidence>
<keyword evidence="1" id="KW-1133">Transmembrane helix</keyword>
<reference evidence="4" key="1">
    <citation type="journal article" date="2019" name="Int. J. Syst. Evol. Microbiol.">
        <title>The Global Catalogue of Microorganisms (GCM) 10K type strain sequencing project: providing services to taxonomists for standard genome sequencing and annotation.</title>
        <authorList>
            <consortium name="The Broad Institute Genomics Platform"/>
            <consortium name="The Broad Institute Genome Sequencing Center for Infectious Disease"/>
            <person name="Wu L."/>
            <person name="Ma J."/>
        </authorList>
    </citation>
    <scope>NUCLEOTIDE SEQUENCE [LARGE SCALE GENOMIC DNA]</scope>
    <source>
        <strain evidence="4">CCUG 60023</strain>
    </source>
</reference>
<dbReference type="PANTHER" id="PTHR43081:SF1">
    <property type="entry name" value="ADENYLATE CYCLASE, TERMINAL-DIFFERENTIATION SPECIFIC"/>
    <property type="match status" value="1"/>
</dbReference>
<dbReference type="InterPro" id="IPR029787">
    <property type="entry name" value="Nucleotide_cyclase"/>
</dbReference>
<organism evidence="3 4">
    <name type="scientific">Pseudahrensia aquimaris</name>
    <dbReference type="NCBI Taxonomy" id="744461"/>
    <lineage>
        <taxon>Bacteria</taxon>
        <taxon>Pseudomonadati</taxon>
        <taxon>Pseudomonadota</taxon>
        <taxon>Alphaproteobacteria</taxon>
        <taxon>Hyphomicrobiales</taxon>
        <taxon>Ahrensiaceae</taxon>
        <taxon>Pseudahrensia</taxon>
    </lineage>
</organism>
<evidence type="ECO:0000313" key="4">
    <source>
        <dbReference type="Proteomes" id="UP001597101"/>
    </source>
</evidence>
<accession>A0ABW3FFT1</accession>
<comment type="caution">
    <text evidence="3">The sequence shown here is derived from an EMBL/GenBank/DDBJ whole genome shotgun (WGS) entry which is preliminary data.</text>
</comment>
<keyword evidence="4" id="KW-1185">Reference proteome</keyword>
<feature type="transmembrane region" description="Helical" evidence="1">
    <location>
        <begin position="98"/>
        <end position="116"/>
    </location>
</feature>
<feature type="transmembrane region" description="Helical" evidence="1">
    <location>
        <begin position="41"/>
        <end position="60"/>
    </location>
</feature>
<gene>
    <name evidence="3" type="ORF">ACFQ14_13045</name>
</gene>
<dbReference type="Proteomes" id="UP001597101">
    <property type="component" value="Unassembled WGS sequence"/>
</dbReference>
<dbReference type="SUPFAM" id="SSF55073">
    <property type="entry name" value="Nucleotide cyclase"/>
    <property type="match status" value="1"/>
</dbReference>
<dbReference type="Pfam" id="PF00211">
    <property type="entry name" value="Guanylate_cyc"/>
    <property type="match status" value="1"/>
</dbReference>
<dbReference type="PANTHER" id="PTHR43081">
    <property type="entry name" value="ADENYLATE CYCLASE, TERMINAL-DIFFERENTIATION SPECIFIC-RELATED"/>
    <property type="match status" value="1"/>
</dbReference>
<feature type="transmembrane region" description="Helical" evidence="1">
    <location>
        <begin position="128"/>
        <end position="147"/>
    </location>
</feature>
<keyword evidence="1" id="KW-0812">Transmembrane</keyword>
<evidence type="ECO:0000256" key="1">
    <source>
        <dbReference type="SAM" id="Phobius"/>
    </source>
</evidence>
<sequence length="446" mass="48795">MNTTRDGISQALTSISSKGNGHRLPERVLAIVRQNEELSEVLVRIIQLFVVVAMSIVFLLSPKGDTQLASQVPLVLGCYFVFTLVALGFAARRQLPQWVLFVSIIVDMALLTYLIFSFHIQYEQPASFSLKSPSFMLYFVLIAIRALRFDFRHVLAAGVASILSWIILVLIVTQIDPYDSMITRDYVTYLTSNTVLIGAEVDKMLSLGMFTTILALGVYRANSFFVTAIAEAQAASSLARFMPGDIAHQIRDADKEIKAGEGKRLNLSIMNIDIRGFSNRVATMEPQEAMALLSDYQERLVPIVHNHGGVVDKFMGDGIMAVFGLEEREDRAALDAMQCARDIFLGKDAWKGPSKDVKINLAIATGPVVHGAVGSGDRLEFTVIGATVNRSAKYEKHNKAVDTNALCDVPTLEAAIAQGYRDPGHAVLKNQAISGIDEAVSLVVIA</sequence>
<dbReference type="SMART" id="SM00044">
    <property type="entry name" value="CYCc"/>
    <property type="match status" value="1"/>
</dbReference>
<protein>
    <submittedName>
        <fullName evidence="3">Adenylate/guanylate cyclase domain-containing protein</fullName>
    </submittedName>
</protein>
<dbReference type="InterPro" id="IPR001054">
    <property type="entry name" value="A/G_cyclase"/>
</dbReference>
<dbReference type="InterPro" id="IPR050697">
    <property type="entry name" value="Adenylyl/Guanylyl_Cyclase_3/4"/>
</dbReference>
<name>A0ABW3FFT1_9HYPH</name>
<feature type="domain" description="Guanylate cyclase" evidence="2">
    <location>
        <begin position="268"/>
        <end position="395"/>
    </location>
</feature>
<dbReference type="PROSITE" id="PS50125">
    <property type="entry name" value="GUANYLATE_CYCLASE_2"/>
    <property type="match status" value="1"/>
</dbReference>
<feature type="transmembrane region" description="Helical" evidence="1">
    <location>
        <begin position="72"/>
        <end position="91"/>
    </location>
</feature>